<evidence type="ECO:0000313" key="5">
    <source>
        <dbReference type="Proteomes" id="UP000095087"/>
    </source>
</evidence>
<comment type="similarity">
    <text evidence="1 3">Belongs to the short-chain dehydrogenases/reductases (SDR) family.</text>
</comment>
<dbReference type="RefSeq" id="WP_069096108.1">
    <property type="nucleotide sequence ID" value="NZ_MASI01000010.1"/>
</dbReference>
<dbReference type="PRINTS" id="PR00080">
    <property type="entry name" value="SDRFAMILY"/>
</dbReference>
<dbReference type="CDD" id="cd05374">
    <property type="entry name" value="17beta-HSD-like_SDR_c"/>
    <property type="match status" value="1"/>
</dbReference>
<dbReference type="PRINTS" id="PR00081">
    <property type="entry name" value="GDHRDH"/>
</dbReference>
<dbReference type="AlphaFoldDB" id="A0A1E2RVF9"/>
<proteinExistence type="inferred from homology"/>
<accession>A0A1E2RVF9</accession>
<dbReference type="PANTHER" id="PTHR44169">
    <property type="entry name" value="NADPH-DEPENDENT 1-ACYLDIHYDROXYACETONE PHOSPHATE REDUCTASE"/>
    <property type="match status" value="1"/>
</dbReference>
<dbReference type="PROSITE" id="PS51257">
    <property type="entry name" value="PROKAR_LIPOPROTEIN"/>
    <property type="match status" value="1"/>
</dbReference>
<comment type="caution">
    <text evidence="4">The sequence shown here is derived from an EMBL/GenBank/DDBJ whole genome shotgun (WGS) entry which is preliminary data.</text>
</comment>
<dbReference type="Pfam" id="PF00106">
    <property type="entry name" value="adh_short"/>
    <property type="match status" value="1"/>
</dbReference>
<evidence type="ECO:0000256" key="2">
    <source>
        <dbReference type="ARBA" id="ARBA00023002"/>
    </source>
</evidence>
<name>A0A1E2RVF9_9HYPH</name>
<dbReference type="PATRIC" id="fig|1177755.3.peg.2992"/>
<dbReference type="InterPro" id="IPR020904">
    <property type="entry name" value="Sc_DH/Rdtase_CS"/>
</dbReference>
<evidence type="ECO:0000256" key="3">
    <source>
        <dbReference type="RuleBase" id="RU000363"/>
    </source>
</evidence>
<dbReference type="PANTHER" id="PTHR44169:SF6">
    <property type="entry name" value="NADPH-DEPENDENT 1-ACYLDIHYDROXYACETONE PHOSPHATE REDUCTASE"/>
    <property type="match status" value="1"/>
</dbReference>
<gene>
    <name evidence="4" type="ORF">A7A08_02968</name>
</gene>
<evidence type="ECO:0000256" key="1">
    <source>
        <dbReference type="ARBA" id="ARBA00006484"/>
    </source>
</evidence>
<dbReference type="Gene3D" id="3.40.50.720">
    <property type="entry name" value="NAD(P)-binding Rossmann-like Domain"/>
    <property type="match status" value="1"/>
</dbReference>
<dbReference type="EC" id="1.1.1.30" evidence="4"/>
<sequence>MTEQARRSILITGCSSGIGLACVRAMRDRGWRVFATARNEEDLDRLRSDERVEVVYLDYTEPQSIAACADTVLQATGGTLDALFNNGAYGQPGAVEDLPVDVLKAQFEANVFGWHDLTNRFIPAMRRQGRGRIVHCSSVLGFVAAPYRGAYCASKFALEALADTMRVELAETGIRVVLIEPGPIHSRFVEHALAAYRANIDIESSPHAETYKARIAAMEQGGSSTFKLEPETVAAKLIKAVESPRPKPRYFVTVPTYLAALFKRVLRPAPSTPLQRGTSL</sequence>
<reference evidence="4 5" key="1">
    <citation type="submission" date="2016-07" db="EMBL/GenBank/DDBJ databases">
        <title>Draft genome sequence of Methyloligella halotolerans C2T (VKM B-2706T=CCUG 61687T=DSM 25045T), a halotolerant polyhydroxybutyrate accumulating methylotroph.</title>
        <authorList>
            <person name="Vasilenko O.V."/>
            <person name="Doronina N.V."/>
            <person name="Poroshina M.N."/>
            <person name="Tarlachkov S.V."/>
            <person name="Trotsenko Y.A."/>
        </authorList>
    </citation>
    <scope>NUCLEOTIDE SEQUENCE [LARGE SCALE GENOMIC DNA]</scope>
    <source>
        <strain evidence="4 5">VKM B-2706</strain>
    </source>
</reference>
<evidence type="ECO:0000313" key="4">
    <source>
        <dbReference type="EMBL" id="ODA66115.1"/>
    </source>
</evidence>
<dbReference type="InterPro" id="IPR002347">
    <property type="entry name" value="SDR_fam"/>
</dbReference>
<organism evidence="4 5">
    <name type="scientific">Methyloligella halotolerans</name>
    <dbReference type="NCBI Taxonomy" id="1177755"/>
    <lineage>
        <taxon>Bacteria</taxon>
        <taxon>Pseudomonadati</taxon>
        <taxon>Pseudomonadota</taxon>
        <taxon>Alphaproteobacteria</taxon>
        <taxon>Hyphomicrobiales</taxon>
        <taxon>Hyphomicrobiaceae</taxon>
        <taxon>Methyloligella</taxon>
    </lineage>
</organism>
<dbReference type="OrthoDB" id="9793825at2"/>
<dbReference type="Proteomes" id="UP000095087">
    <property type="component" value="Unassembled WGS sequence"/>
</dbReference>
<dbReference type="STRING" id="1177755.A7A08_02968"/>
<dbReference type="SUPFAM" id="SSF51735">
    <property type="entry name" value="NAD(P)-binding Rossmann-fold domains"/>
    <property type="match status" value="1"/>
</dbReference>
<protein>
    <submittedName>
        <fullName evidence="4">D-beta-hydroxybutyrate dehydrogenase</fullName>
        <ecNumber evidence="4">1.1.1.30</ecNumber>
    </submittedName>
</protein>
<dbReference type="PROSITE" id="PS00061">
    <property type="entry name" value="ADH_SHORT"/>
    <property type="match status" value="1"/>
</dbReference>
<keyword evidence="2 4" id="KW-0560">Oxidoreductase</keyword>
<keyword evidence="5" id="KW-1185">Reference proteome</keyword>
<dbReference type="EMBL" id="MASI01000010">
    <property type="protein sequence ID" value="ODA66115.1"/>
    <property type="molecule type" value="Genomic_DNA"/>
</dbReference>
<dbReference type="GO" id="GO:0003858">
    <property type="term" value="F:3-hydroxybutyrate dehydrogenase activity"/>
    <property type="evidence" value="ECO:0007669"/>
    <property type="project" value="UniProtKB-EC"/>
</dbReference>
<dbReference type="InterPro" id="IPR036291">
    <property type="entry name" value="NAD(P)-bd_dom_sf"/>
</dbReference>